<keyword evidence="1" id="KW-1005">Bacterial flagellum biogenesis</keyword>
<accession>A0ABT8YFV7</accession>
<dbReference type="PANTHER" id="PTHR36307">
    <property type="entry name" value="FLAGELLA BASAL BODY P-RING FORMATION PROTEIN FLGA"/>
    <property type="match status" value="1"/>
</dbReference>
<keyword evidence="4" id="KW-1185">Reference proteome</keyword>
<evidence type="ECO:0000313" key="4">
    <source>
        <dbReference type="Proteomes" id="UP001174932"/>
    </source>
</evidence>
<evidence type="ECO:0000259" key="2">
    <source>
        <dbReference type="Pfam" id="PF13144"/>
    </source>
</evidence>
<dbReference type="InterPro" id="IPR017585">
    <property type="entry name" value="SAF_FlgA"/>
</dbReference>
<keyword evidence="1" id="KW-0732">Signal</keyword>
<dbReference type="Proteomes" id="UP001174932">
    <property type="component" value="Unassembled WGS sequence"/>
</dbReference>
<feature type="domain" description="Flagella basal body P-ring formation protein FlgA SAF" evidence="2">
    <location>
        <begin position="40"/>
        <end position="159"/>
    </location>
</feature>
<comment type="subcellular location">
    <subcellularLocation>
        <location evidence="1">Periplasm</location>
    </subcellularLocation>
</comment>
<proteinExistence type="inferred from homology"/>
<keyword evidence="3" id="KW-0969">Cilium</keyword>
<keyword evidence="3" id="KW-0966">Cell projection</keyword>
<dbReference type="InterPro" id="IPR039246">
    <property type="entry name" value="Flagellar_FlgA"/>
</dbReference>
<reference evidence="3" key="1">
    <citation type="journal article" date="2015" name="Int. J. Syst. Evol. Microbiol.">
        <title>Rhizobium alvei sp. nov., isolated from a freshwater river.</title>
        <authorList>
            <person name="Sheu S.Y."/>
            <person name="Huang H.W."/>
            <person name="Young C.C."/>
            <person name="Chen W.M."/>
        </authorList>
    </citation>
    <scope>NUCLEOTIDE SEQUENCE</scope>
    <source>
        <strain evidence="3">TNR-22</strain>
    </source>
</reference>
<organism evidence="3 4">
    <name type="scientific">Rhizobium alvei</name>
    <dbReference type="NCBI Taxonomy" id="1132659"/>
    <lineage>
        <taxon>Bacteria</taxon>
        <taxon>Pseudomonadati</taxon>
        <taxon>Pseudomonadota</taxon>
        <taxon>Alphaproteobacteria</taxon>
        <taxon>Hyphomicrobiales</taxon>
        <taxon>Rhizobiaceae</taxon>
        <taxon>Rhizobium/Agrobacterium group</taxon>
        <taxon>Rhizobium</taxon>
    </lineage>
</organism>
<dbReference type="EMBL" id="JAUOZU010000001">
    <property type="protein sequence ID" value="MDO6962562.1"/>
    <property type="molecule type" value="Genomic_DNA"/>
</dbReference>
<sequence length="162" mass="17205">MTFATASRSKMQSIKSALAVMAGLAFAVPAWAGDLGFAIVPTQIIYPGEEIDASKIQSVPVTNPKLMGGYAKAMDEVRGMVTTRTLLPGRTIMVSSLRQPYTLKRGDKIVLVYDQGGLRITAAGTPLADAITGEFIKVRNTDTGVIISGTVMQDGTVLVEQK</sequence>
<gene>
    <name evidence="3" type="primary">flgA</name>
    <name evidence="3" type="ORF">Q4481_01260</name>
</gene>
<dbReference type="NCBIfam" id="TIGR03170">
    <property type="entry name" value="flgA_cterm"/>
    <property type="match status" value="1"/>
</dbReference>
<evidence type="ECO:0000313" key="3">
    <source>
        <dbReference type="EMBL" id="MDO6962562.1"/>
    </source>
</evidence>
<dbReference type="Pfam" id="PF13144">
    <property type="entry name" value="ChapFlgA"/>
    <property type="match status" value="1"/>
</dbReference>
<keyword evidence="1" id="KW-0574">Periplasm</keyword>
<reference evidence="3" key="2">
    <citation type="submission" date="2023-07" db="EMBL/GenBank/DDBJ databases">
        <authorList>
            <person name="Shen H."/>
        </authorList>
    </citation>
    <scope>NUCLEOTIDE SEQUENCE</scope>
    <source>
        <strain evidence="3">TNR-22</strain>
    </source>
</reference>
<comment type="caution">
    <text evidence="3">The sequence shown here is derived from an EMBL/GenBank/DDBJ whole genome shotgun (WGS) entry which is preliminary data.</text>
</comment>
<name>A0ABT8YFV7_9HYPH</name>
<feature type="signal peptide" evidence="1">
    <location>
        <begin position="1"/>
        <end position="32"/>
    </location>
</feature>
<dbReference type="PANTHER" id="PTHR36307:SF1">
    <property type="entry name" value="FLAGELLA BASAL BODY P-RING FORMATION PROTEIN FLGA"/>
    <property type="match status" value="1"/>
</dbReference>
<dbReference type="Gene3D" id="2.30.30.760">
    <property type="match status" value="1"/>
</dbReference>
<dbReference type="CDD" id="cd11614">
    <property type="entry name" value="SAF_CpaB_FlgA_like"/>
    <property type="match status" value="1"/>
</dbReference>
<comment type="function">
    <text evidence="1">Involved in the assembly process of the P-ring formation. It may associate with FlgF on the rod constituting a structure essential for the P-ring assembly or may act as a modulator protein for the P-ring assembly.</text>
</comment>
<evidence type="ECO:0000256" key="1">
    <source>
        <dbReference type="RuleBase" id="RU362063"/>
    </source>
</evidence>
<comment type="similarity">
    <text evidence="1">Belongs to the FlgA family.</text>
</comment>
<keyword evidence="3" id="KW-0282">Flagellum</keyword>
<feature type="chain" id="PRO_5044960895" description="Flagella basal body P-ring formation protein FlgA" evidence="1">
    <location>
        <begin position="33"/>
        <end position="162"/>
    </location>
</feature>
<dbReference type="RefSeq" id="WP_304374437.1">
    <property type="nucleotide sequence ID" value="NZ_JAUOZU010000001.1"/>
</dbReference>
<protein>
    <recommendedName>
        <fullName evidence="1">Flagella basal body P-ring formation protein FlgA</fullName>
    </recommendedName>
</protein>